<evidence type="ECO:0000313" key="2">
    <source>
        <dbReference type="Proteomes" id="UP000716906"/>
    </source>
</evidence>
<reference evidence="1 2" key="1">
    <citation type="journal article" date="2021" name="Sci. Rep.">
        <title>The distribution of antibiotic resistance genes in chicken gut microbiota commensals.</title>
        <authorList>
            <person name="Juricova H."/>
            <person name="Matiasovicova J."/>
            <person name="Kubasova T."/>
            <person name="Cejkova D."/>
            <person name="Rychlik I."/>
        </authorList>
    </citation>
    <scope>NUCLEOTIDE SEQUENCE [LARGE SCALE GENOMIC DNA]</scope>
    <source>
        <strain evidence="1 2">An773</strain>
    </source>
</reference>
<dbReference type="Proteomes" id="UP000716906">
    <property type="component" value="Unassembled WGS sequence"/>
</dbReference>
<sequence length="158" mass="18696">MLGTINDGEKVVRFISSRNVVCEKELYEEYSAKFSSNWNAKYIFRDLERLNPKFYLIPVKTVDTNIKEWITINDDFLSKEDAIKIYDKCGTLMHVSNPYGSQTDPHYYERMMPIWYKKIMNLLSQHLIHMVGGNQIYCIVMNGEKNPQGYQFVRDDEM</sequence>
<protein>
    <submittedName>
        <fullName evidence="1">Uncharacterized protein</fullName>
    </submittedName>
</protein>
<keyword evidence="2" id="KW-1185">Reference proteome</keyword>
<proteinExistence type="predicted"/>
<name>A0ABS2E8P5_9FIRM</name>
<organism evidence="1 2">
    <name type="scientific">Faecalicatena fissicatena</name>
    <dbReference type="NCBI Taxonomy" id="290055"/>
    <lineage>
        <taxon>Bacteria</taxon>
        <taxon>Bacillati</taxon>
        <taxon>Bacillota</taxon>
        <taxon>Clostridia</taxon>
        <taxon>Lachnospirales</taxon>
        <taxon>Lachnospiraceae</taxon>
        <taxon>Faecalicatena</taxon>
    </lineage>
</organism>
<gene>
    <name evidence="1" type="ORF">H7U36_07555</name>
</gene>
<evidence type="ECO:0000313" key="1">
    <source>
        <dbReference type="EMBL" id="MBM6737957.1"/>
    </source>
</evidence>
<dbReference type="EMBL" id="JACLYY010000006">
    <property type="protein sequence ID" value="MBM6737957.1"/>
    <property type="molecule type" value="Genomic_DNA"/>
</dbReference>
<accession>A0ABS2E8P5</accession>
<comment type="caution">
    <text evidence="1">The sequence shown here is derived from an EMBL/GenBank/DDBJ whole genome shotgun (WGS) entry which is preliminary data.</text>
</comment>